<dbReference type="OrthoDB" id="5889272at2759"/>
<keyword evidence="1" id="KW-1133">Transmembrane helix</keyword>
<reference evidence="2 3" key="1">
    <citation type="journal article" date="2015" name="Genome Biol.">
        <title>Comparative genomics of Steinernema reveals deeply conserved gene regulatory networks.</title>
        <authorList>
            <person name="Dillman A.R."/>
            <person name="Macchietto M."/>
            <person name="Porter C.F."/>
            <person name="Rogers A."/>
            <person name="Williams B."/>
            <person name="Antoshechkin I."/>
            <person name="Lee M.M."/>
            <person name="Goodwin Z."/>
            <person name="Lu X."/>
            <person name="Lewis E.E."/>
            <person name="Goodrich-Blair H."/>
            <person name="Stock S.P."/>
            <person name="Adams B.J."/>
            <person name="Sternberg P.W."/>
            <person name="Mortazavi A."/>
        </authorList>
    </citation>
    <scope>NUCLEOTIDE SEQUENCE [LARGE SCALE GENOMIC DNA]</scope>
    <source>
        <strain evidence="2 3">ALL</strain>
    </source>
</reference>
<dbReference type="AlphaFoldDB" id="A0A4U5MKH2"/>
<dbReference type="EMBL" id="AZBU02000007">
    <property type="protein sequence ID" value="TKR69792.1"/>
    <property type="molecule type" value="Genomic_DNA"/>
</dbReference>
<comment type="caution">
    <text evidence="2">The sequence shown here is derived from an EMBL/GenBank/DDBJ whole genome shotgun (WGS) entry which is preliminary data.</text>
</comment>
<sequence>MFKPKPKMLQEVSPSLLSPLFERGRLELTLPAFRRLRCVVLILGIISILWYVLLMVALWKCAAKSTTFILLTSQGFCDIYALSQVVWFGVLSVAGVKEETYLPDRWLSLIHSSFELICLPHYLTIAFNRITVIICLFMWLIPIGLNVFLHLQAEDDDEGFFLFDSETFTVSSDLDKMLATTLQMVFDLSYYVVVGILCAMYGIAILIYTCRVQKLFMATGLTGPAAGSTSGRTSTSIPLELRLTIVCLCNLLPSIINSIYDFVRPKRTQPEMLIYAILNLLDNNINSILLPLFSQLLRETLKKMLAKALFGRNAVSTGLVITPTPVSTARSRSTRREQNA</sequence>
<keyword evidence="3" id="KW-1185">Reference proteome</keyword>
<feature type="transmembrane region" description="Helical" evidence="1">
    <location>
        <begin position="116"/>
        <end position="141"/>
    </location>
</feature>
<feature type="transmembrane region" description="Helical" evidence="1">
    <location>
        <begin position="79"/>
        <end position="96"/>
    </location>
</feature>
<protein>
    <recommendedName>
        <fullName evidence="4">G-protein coupled receptors family 1 profile domain-containing protein</fullName>
    </recommendedName>
</protein>
<keyword evidence="1" id="KW-0472">Membrane</keyword>
<reference evidence="2 3" key="2">
    <citation type="journal article" date="2019" name="G3 (Bethesda)">
        <title>Hybrid Assembly of the Genome of the Entomopathogenic Nematode Steinernema carpocapsae Identifies the X-Chromosome.</title>
        <authorList>
            <person name="Serra L."/>
            <person name="Macchietto M."/>
            <person name="Macias-Munoz A."/>
            <person name="McGill C.J."/>
            <person name="Rodriguez I.M."/>
            <person name="Rodriguez B."/>
            <person name="Murad R."/>
            <person name="Mortazavi A."/>
        </authorList>
    </citation>
    <scope>NUCLEOTIDE SEQUENCE [LARGE SCALE GENOMIC DNA]</scope>
    <source>
        <strain evidence="2 3">ALL</strain>
    </source>
</reference>
<evidence type="ECO:0008006" key="4">
    <source>
        <dbReference type="Google" id="ProtNLM"/>
    </source>
</evidence>
<dbReference type="Proteomes" id="UP000298663">
    <property type="component" value="Unassembled WGS sequence"/>
</dbReference>
<evidence type="ECO:0000313" key="2">
    <source>
        <dbReference type="EMBL" id="TKR69792.1"/>
    </source>
</evidence>
<evidence type="ECO:0000256" key="1">
    <source>
        <dbReference type="SAM" id="Phobius"/>
    </source>
</evidence>
<gene>
    <name evidence="2" type="ORF">L596_021897</name>
</gene>
<organism evidence="2 3">
    <name type="scientific">Steinernema carpocapsae</name>
    <name type="common">Entomopathogenic nematode</name>
    <dbReference type="NCBI Taxonomy" id="34508"/>
    <lineage>
        <taxon>Eukaryota</taxon>
        <taxon>Metazoa</taxon>
        <taxon>Ecdysozoa</taxon>
        <taxon>Nematoda</taxon>
        <taxon>Chromadorea</taxon>
        <taxon>Rhabditida</taxon>
        <taxon>Tylenchina</taxon>
        <taxon>Panagrolaimomorpha</taxon>
        <taxon>Strongyloidoidea</taxon>
        <taxon>Steinernematidae</taxon>
        <taxon>Steinernema</taxon>
    </lineage>
</organism>
<name>A0A4U5MKH2_STECR</name>
<keyword evidence="1" id="KW-0812">Transmembrane</keyword>
<evidence type="ECO:0000313" key="3">
    <source>
        <dbReference type="Proteomes" id="UP000298663"/>
    </source>
</evidence>
<proteinExistence type="predicted"/>
<feature type="transmembrane region" description="Helical" evidence="1">
    <location>
        <begin position="38"/>
        <end position="59"/>
    </location>
</feature>
<accession>A0A4U5MKH2</accession>
<feature type="transmembrane region" description="Helical" evidence="1">
    <location>
        <begin position="188"/>
        <end position="208"/>
    </location>
</feature>
<dbReference type="SUPFAM" id="SSF81321">
    <property type="entry name" value="Family A G protein-coupled receptor-like"/>
    <property type="match status" value="1"/>
</dbReference>